<organism evidence="8 9">
    <name type="scientific">Ambispora gerdemannii</name>
    <dbReference type="NCBI Taxonomy" id="144530"/>
    <lineage>
        <taxon>Eukaryota</taxon>
        <taxon>Fungi</taxon>
        <taxon>Fungi incertae sedis</taxon>
        <taxon>Mucoromycota</taxon>
        <taxon>Glomeromycotina</taxon>
        <taxon>Glomeromycetes</taxon>
        <taxon>Archaeosporales</taxon>
        <taxon>Ambisporaceae</taxon>
        <taxon>Ambispora</taxon>
    </lineage>
</organism>
<dbReference type="PANTHER" id="PTHR24324:SF9">
    <property type="entry name" value="HOMEOBOX DOMAIN-CONTAINING PROTEIN"/>
    <property type="match status" value="1"/>
</dbReference>
<dbReference type="Proteomes" id="UP000789831">
    <property type="component" value="Unassembled WGS sequence"/>
</dbReference>
<dbReference type="GO" id="GO:0005634">
    <property type="term" value="C:nucleus"/>
    <property type="evidence" value="ECO:0007669"/>
    <property type="project" value="UniProtKB-SubCell"/>
</dbReference>
<dbReference type="SMART" id="SM00389">
    <property type="entry name" value="HOX"/>
    <property type="match status" value="1"/>
</dbReference>
<dbReference type="AlphaFoldDB" id="A0A9N8W0W1"/>
<sequence length="245" mass="28215">MTIDPDLFFQQTTPIPQSQFLPLQQLQTPYQSQLQQQHQIDSTAENKVHHYHDTNSINNLQEYEYEYEEDYFDIEDNLSCVSSSSSAATAIESTSPPSTNSFHQYDHQQSAAYHRQVKRRRRLNEEETNILMEVFRENNKPDPATRSQLAQRLNMSSRAIQVWFQNRRAKVKRNANESKNAAASSVRPVGMRKLTLIPGFVEDEVDQKSYSYLFEDKKEFYIVSPTTSSASCSISESTISSPTVI</sequence>
<dbReference type="EMBL" id="CAJVPL010000223">
    <property type="protein sequence ID" value="CAG8468160.1"/>
    <property type="molecule type" value="Genomic_DNA"/>
</dbReference>
<evidence type="ECO:0000313" key="8">
    <source>
        <dbReference type="EMBL" id="CAG8468160.1"/>
    </source>
</evidence>
<evidence type="ECO:0000256" key="3">
    <source>
        <dbReference type="ARBA" id="ARBA00023242"/>
    </source>
</evidence>
<keyword evidence="3 4" id="KW-0539">Nucleus</keyword>
<evidence type="ECO:0000256" key="4">
    <source>
        <dbReference type="PROSITE-ProRule" id="PRU00108"/>
    </source>
</evidence>
<feature type="domain" description="Homeobox" evidence="7">
    <location>
        <begin position="114"/>
        <end position="174"/>
    </location>
</feature>
<keyword evidence="1 4" id="KW-0238">DNA-binding</keyword>
<gene>
    <name evidence="8" type="ORF">AGERDE_LOCUS2600</name>
</gene>
<feature type="region of interest" description="Disordered" evidence="6">
    <location>
        <begin position="89"/>
        <end position="119"/>
    </location>
</feature>
<evidence type="ECO:0000256" key="1">
    <source>
        <dbReference type="ARBA" id="ARBA00023125"/>
    </source>
</evidence>
<dbReference type="InterPro" id="IPR051000">
    <property type="entry name" value="Homeobox_DNA-bind_prot"/>
</dbReference>
<dbReference type="InterPro" id="IPR001356">
    <property type="entry name" value="HD"/>
</dbReference>
<feature type="DNA-binding region" description="Homeobox" evidence="4">
    <location>
        <begin position="116"/>
        <end position="175"/>
    </location>
</feature>
<evidence type="ECO:0000313" key="9">
    <source>
        <dbReference type="Proteomes" id="UP000789831"/>
    </source>
</evidence>
<dbReference type="PANTHER" id="PTHR24324">
    <property type="entry name" value="HOMEOBOX PROTEIN HHEX"/>
    <property type="match status" value="1"/>
</dbReference>
<feature type="compositionally biased region" description="Polar residues" evidence="6">
    <location>
        <begin position="100"/>
        <end position="111"/>
    </location>
</feature>
<dbReference type="PROSITE" id="PS50071">
    <property type="entry name" value="HOMEOBOX_2"/>
    <property type="match status" value="1"/>
</dbReference>
<evidence type="ECO:0000256" key="5">
    <source>
        <dbReference type="RuleBase" id="RU000682"/>
    </source>
</evidence>
<dbReference type="GO" id="GO:0000981">
    <property type="term" value="F:DNA-binding transcription factor activity, RNA polymerase II-specific"/>
    <property type="evidence" value="ECO:0007669"/>
    <property type="project" value="InterPro"/>
</dbReference>
<keyword evidence="9" id="KW-1185">Reference proteome</keyword>
<dbReference type="CDD" id="cd00086">
    <property type="entry name" value="homeodomain"/>
    <property type="match status" value="1"/>
</dbReference>
<feature type="compositionally biased region" description="Low complexity" evidence="6">
    <location>
        <begin position="89"/>
        <end position="99"/>
    </location>
</feature>
<dbReference type="Gene3D" id="1.10.10.60">
    <property type="entry name" value="Homeodomain-like"/>
    <property type="match status" value="1"/>
</dbReference>
<dbReference type="OrthoDB" id="6159439at2759"/>
<reference evidence="8" key="1">
    <citation type="submission" date="2021-06" db="EMBL/GenBank/DDBJ databases">
        <authorList>
            <person name="Kallberg Y."/>
            <person name="Tangrot J."/>
            <person name="Rosling A."/>
        </authorList>
    </citation>
    <scope>NUCLEOTIDE SEQUENCE</scope>
    <source>
        <strain evidence="8">MT106</strain>
    </source>
</reference>
<name>A0A9N8W0W1_9GLOM</name>
<evidence type="ECO:0000256" key="2">
    <source>
        <dbReference type="ARBA" id="ARBA00023155"/>
    </source>
</evidence>
<evidence type="ECO:0000256" key="6">
    <source>
        <dbReference type="SAM" id="MobiDB-lite"/>
    </source>
</evidence>
<evidence type="ECO:0000259" key="7">
    <source>
        <dbReference type="PROSITE" id="PS50071"/>
    </source>
</evidence>
<dbReference type="GO" id="GO:0000978">
    <property type="term" value="F:RNA polymerase II cis-regulatory region sequence-specific DNA binding"/>
    <property type="evidence" value="ECO:0007669"/>
    <property type="project" value="TreeGrafter"/>
</dbReference>
<dbReference type="InterPro" id="IPR017970">
    <property type="entry name" value="Homeobox_CS"/>
</dbReference>
<dbReference type="Pfam" id="PF00046">
    <property type="entry name" value="Homeodomain"/>
    <property type="match status" value="1"/>
</dbReference>
<protein>
    <submittedName>
        <fullName evidence="8">9420_t:CDS:1</fullName>
    </submittedName>
</protein>
<dbReference type="PROSITE" id="PS00027">
    <property type="entry name" value="HOMEOBOX_1"/>
    <property type="match status" value="1"/>
</dbReference>
<accession>A0A9N8W0W1</accession>
<proteinExistence type="predicted"/>
<keyword evidence="2 4" id="KW-0371">Homeobox</keyword>
<dbReference type="GO" id="GO:0030154">
    <property type="term" value="P:cell differentiation"/>
    <property type="evidence" value="ECO:0007669"/>
    <property type="project" value="TreeGrafter"/>
</dbReference>
<comment type="caution">
    <text evidence="8">The sequence shown here is derived from an EMBL/GenBank/DDBJ whole genome shotgun (WGS) entry which is preliminary data.</text>
</comment>
<dbReference type="SUPFAM" id="SSF46689">
    <property type="entry name" value="Homeodomain-like"/>
    <property type="match status" value="1"/>
</dbReference>
<comment type="subcellular location">
    <subcellularLocation>
        <location evidence="4 5">Nucleus</location>
    </subcellularLocation>
</comment>
<dbReference type="InterPro" id="IPR009057">
    <property type="entry name" value="Homeodomain-like_sf"/>
</dbReference>